<comment type="catalytic activity">
    <reaction evidence="1">
        <text>[protein]-peptidylproline (omega=180) = [protein]-peptidylproline (omega=0)</text>
        <dbReference type="Rhea" id="RHEA:16237"/>
        <dbReference type="Rhea" id="RHEA-COMP:10747"/>
        <dbReference type="Rhea" id="RHEA-COMP:10748"/>
        <dbReference type="ChEBI" id="CHEBI:83833"/>
        <dbReference type="ChEBI" id="CHEBI:83834"/>
        <dbReference type="EC" id="5.2.1.8"/>
    </reaction>
</comment>
<sequence>MIKNRYTKAAACAVLAVSMIFTGCGKKEGTKTADKKAETTKTIRLERGDITANSYVIKVGNAGVQYSEVLNYCYLLKNQYESSFGSELWKYKIDDKTTIGDKAKKEIVSTLTQLKLIGVNAAKQGVTLDNDEQDQALQDAQKLIEKASKADRKKYELNVNSVKELFEDNILANKMFYVATDDADTNVTDDEAKQIKISYIELITKGTDKNGRKVNMNAAGKAKTYKRMKEMLKEAKKADNFSDYAAVNTESRQSEVTIGKDTKLLDKEAVDAAFSLKKGKMSNVIGGKNGYYIIYCENDNDEDATYARKEAIIEERQTKMFKEKYSKWLSESSVDISNKFWDVFKL</sequence>
<reference evidence="8 9" key="1">
    <citation type="submission" date="2015-10" db="EMBL/GenBank/DDBJ databases">
        <title>Butyribacter intestini gen. nov., sp. nov., a butyric acid-producing bacterium of the family Lachnospiraceae isolated from the human faeces.</title>
        <authorList>
            <person name="Zou Y."/>
            <person name="Xue W."/>
            <person name="Luo G."/>
            <person name="Lv M."/>
        </authorList>
    </citation>
    <scope>NUCLEOTIDE SEQUENCE [LARGE SCALE GENOMIC DNA]</scope>
    <source>
        <strain evidence="8 9">TF01-11</strain>
    </source>
</reference>
<keyword evidence="9" id="KW-1185">Reference proteome</keyword>
<feature type="domain" description="PpiC" evidence="7">
    <location>
        <begin position="192"/>
        <end position="298"/>
    </location>
</feature>
<name>A0AAW3JSZ0_9FIRM</name>
<dbReference type="PROSITE" id="PS50198">
    <property type="entry name" value="PPIC_PPIASE_2"/>
    <property type="match status" value="1"/>
</dbReference>
<evidence type="ECO:0000256" key="2">
    <source>
        <dbReference type="ARBA" id="ARBA00013194"/>
    </source>
</evidence>
<keyword evidence="5 6" id="KW-0413">Isomerase</keyword>
<dbReference type="EC" id="5.2.1.8" evidence="2"/>
<dbReference type="InterPro" id="IPR000297">
    <property type="entry name" value="PPIase_PpiC"/>
</dbReference>
<evidence type="ECO:0000256" key="4">
    <source>
        <dbReference type="ARBA" id="ARBA00023110"/>
    </source>
</evidence>
<dbReference type="GO" id="GO:0003755">
    <property type="term" value="F:peptidyl-prolyl cis-trans isomerase activity"/>
    <property type="evidence" value="ECO:0007669"/>
    <property type="project" value="UniProtKB-KW"/>
</dbReference>
<evidence type="ECO:0000256" key="3">
    <source>
        <dbReference type="ARBA" id="ARBA00022729"/>
    </source>
</evidence>
<comment type="caution">
    <text evidence="8">The sequence shown here is derived from an EMBL/GenBank/DDBJ whole genome shotgun (WGS) entry which is preliminary data.</text>
</comment>
<gene>
    <name evidence="8" type="ORF">APZ18_01435</name>
</gene>
<dbReference type="RefSeq" id="WP_055940952.1">
    <property type="nucleotide sequence ID" value="NZ_JAQDCV010000010.1"/>
</dbReference>
<protein>
    <recommendedName>
        <fullName evidence="2">peptidylprolyl isomerase</fullName>
        <ecNumber evidence="2">5.2.1.8</ecNumber>
    </recommendedName>
</protein>
<dbReference type="InterPro" id="IPR046357">
    <property type="entry name" value="PPIase_dom_sf"/>
</dbReference>
<dbReference type="InterPro" id="IPR027304">
    <property type="entry name" value="Trigger_fact/SurA_dom_sf"/>
</dbReference>
<evidence type="ECO:0000259" key="7">
    <source>
        <dbReference type="PROSITE" id="PS50198"/>
    </source>
</evidence>
<evidence type="ECO:0000313" key="9">
    <source>
        <dbReference type="Proteomes" id="UP000050833"/>
    </source>
</evidence>
<evidence type="ECO:0000256" key="5">
    <source>
        <dbReference type="ARBA" id="ARBA00023235"/>
    </source>
</evidence>
<dbReference type="Proteomes" id="UP000050833">
    <property type="component" value="Unassembled WGS sequence"/>
</dbReference>
<dbReference type="PANTHER" id="PTHR47245:SF1">
    <property type="entry name" value="FOLDASE PROTEIN PRSA"/>
    <property type="match status" value="1"/>
</dbReference>
<proteinExistence type="predicted"/>
<keyword evidence="3" id="KW-0732">Signal</keyword>
<dbReference type="Pfam" id="PF00639">
    <property type="entry name" value="Rotamase"/>
    <property type="match status" value="1"/>
</dbReference>
<dbReference type="SUPFAM" id="SSF54534">
    <property type="entry name" value="FKBP-like"/>
    <property type="match status" value="1"/>
</dbReference>
<organism evidence="8 9">
    <name type="scientific">Butyribacter intestini</name>
    <dbReference type="NCBI Taxonomy" id="1703332"/>
    <lineage>
        <taxon>Bacteria</taxon>
        <taxon>Bacillati</taxon>
        <taxon>Bacillota</taxon>
        <taxon>Clostridia</taxon>
        <taxon>Lachnospirales</taxon>
        <taxon>Lachnospiraceae</taxon>
        <taxon>Butyribacter</taxon>
    </lineage>
</organism>
<dbReference type="SUPFAM" id="SSF109998">
    <property type="entry name" value="Triger factor/SurA peptide-binding domain-like"/>
    <property type="match status" value="1"/>
</dbReference>
<dbReference type="Gene3D" id="3.10.50.40">
    <property type="match status" value="1"/>
</dbReference>
<evidence type="ECO:0000256" key="6">
    <source>
        <dbReference type="PROSITE-ProRule" id="PRU00278"/>
    </source>
</evidence>
<dbReference type="Pfam" id="PF13624">
    <property type="entry name" value="SurA_N_3"/>
    <property type="match status" value="1"/>
</dbReference>
<keyword evidence="4 6" id="KW-0697">Rotamase</keyword>
<dbReference type="InterPro" id="IPR050245">
    <property type="entry name" value="PrsA_foldase"/>
</dbReference>
<dbReference type="EMBL" id="LLKB01000001">
    <property type="protein sequence ID" value="KQC85891.1"/>
    <property type="molecule type" value="Genomic_DNA"/>
</dbReference>
<accession>A0AAW3JSZ0</accession>
<dbReference type="AlphaFoldDB" id="A0AAW3JSZ0"/>
<dbReference type="PROSITE" id="PS51257">
    <property type="entry name" value="PROKAR_LIPOPROTEIN"/>
    <property type="match status" value="1"/>
</dbReference>
<evidence type="ECO:0000256" key="1">
    <source>
        <dbReference type="ARBA" id="ARBA00000971"/>
    </source>
</evidence>
<evidence type="ECO:0000313" key="8">
    <source>
        <dbReference type="EMBL" id="KQC85891.1"/>
    </source>
</evidence>
<dbReference type="PANTHER" id="PTHR47245">
    <property type="entry name" value="PEPTIDYLPROLYL ISOMERASE"/>
    <property type="match status" value="1"/>
</dbReference>